<organism evidence="1 2">
    <name type="scientific">Helicobacter typhlonius</name>
    <dbReference type="NCBI Taxonomy" id="76936"/>
    <lineage>
        <taxon>Bacteria</taxon>
        <taxon>Pseudomonadati</taxon>
        <taxon>Campylobacterota</taxon>
        <taxon>Epsilonproteobacteria</taxon>
        <taxon>Campylobacterales</taxon>
        <taxon>Helicobacteraceae</taxon>
        <taxon>Helicobacter</taxon>
    </lineage>
</organism>
<proteinExistence type="predicted"/>
<evidence type="ECO:0000313" key="1">
    <source>
        <dbReference type="EMBL" id="CUU39711.1"/>
    </source>
</evidence>
<dbReference type="GO" id="GO:0016491">
    <property type="term" value="F:oxidoreductase activity"/>
    <property type="evidence" value="ECO:0007669"/>
    <property type="project" value="UniProtKB-KW"/>
</dbReference>
<dbReference type="KEGG" id="hty:BN2458_PEG0825"/>
<evidence type="ECO:0000313" key="2">
    <source>
        <dbReference type="Proteomes" id="UP000064525"/>
    </source>
</evidence>
<dbReference type="RefSeq" id="WP_052082055.1">
    <property type="nucleotide sequence ID" value="NZ_CAOMJD010000009.1"/>
</dbReference>
<dbReference type="AlphaFoldDB" id="A0A0S4PTU0"/>
<keyword evidence="1" id="KW-0560">Oxidoreductase</keyword>
<reference evidence="2" key="1">
    <citation type="submission" date="2015-11" db="EMBL/GenBank/DDBJ databases">
        <authorList>
            <person name="Anvar S.Y."/>
        </authorList>
    </citation>
    <scope>NUCLEOTIDE SEQUENCE [LARGE SCALE GENOMIC DNA]</scope>
</reference>
<dbReference type="EMBL" id="LN907858">
    <property type="protein sequence ID" value="CUU39711.1"/>
    <property type="molecule type" value="Genomic_DNA"/>
</dbReference>
<dbReference type="EC" id="1.2.1.2" evidence="1"/>
<keyword evidence="1" id="KW-0830">Ubiquinone</keyword>
<protein>
    <submittedName>
        <fullName evidence="1">NADH-ubiquinone oxidoreductase chain G2 Formate dehydrogenase putative subunit</fullName>
        <ecNumber evidence="1">1.2.1.2</ecNumber>
        <ecNumber evidence="1">1.6.5.3</ecNumber>
    </submittedName>
</protein>
<name>A0A0S4PTU0_9HELI</name>
<gene>
    <name evidence="1" type="ORF">BN2458_PEG0825</name>
</gene>
<dbReference type="Proteomes" id="UP000064525">
    <property type="component" value="Chromosome I"/>
</dbReference>
<dbReference type="GeneID" id="78151079"/>
<dbReference type="PATRIC" id="fig|76936.10.peg.807"/>
<sequence length="283" mass="31912">MIQSFATHIFQTSQKPIKKDFADYDTILSFGYFWHTLPADKQLFVLHPLFINESKAIKSLRYEVGTEFGVMWLLAHTLLHLLEGEYSKTNELQTSLEQVDMGYLSSETNLAEEELEFITQHTQVSKKTLALVLGTELAFHPNARDIALICGILGKSRHIDIIMPEILDSHIDFKNTSNSTDSKAQNTLQICEDLPESNGNFIYVLPYSNSAVSKDSINTLTLPPLFAPALKLKSKQHITLSFESNRIDAVCECDNTKKGTIAMLYTSTLNNIGYPYKKVEVIL</sequence>
<dbReference type="EC" id="1.6.5.3" evidence="1"/>
<accession>A0A0S4PTU0</accession>